<evidence type="ECO:0000256" key="4">
    <source>
        <dbReference type="ARBA" id="ARBA00022475"/>
    </source>
</evidence>
<keyword evidence="4" id="KW-1003">Cell membrane</keyword>
<evidence type="ECO:0000256" key="2">
    <source>
        <dbReference type="ARBA" id="ARBA00005346"/>
    </source>
</evidence>
<proteinExistence type="inferred from homology"/>
<evidence type="ECO:0000259" key="10">
    <source>
        <dbReference type="Pfam" id="PF00361"/>
    </source>
</evidence>
<keyword evidence="12" id="KW-1185">Reference proteome</keyword>
<feature type="transmembrane region" description="Helical" evidence="9">
    <location>
        <begin position="6"/>
        <end position="23"/>
    </location>
</feature>
<comment type="caution">
    <text evidence="11">The sequence shown here is derived from an EMBL/GenBank/DDBJ whole genome shotgun (WGS) entry which is preliminary data.</text>
</comment>
<sequence>MINLLILPIIIPLLTAAILLFFAKKIAIQRWISTISLMATLVVSLFLIHKIDQNGIQTLDIGSWPAPFGITLVSDMLSALLVTTATLVALGCVLYSFYSIGKGRENYYYYAIVQFLLVGVNGAFTTGDIFNMFVFFEVMLMASYVLLVIGGTKIQLRESIKYILVNVTSSALFVITVGYLYSIVGTLNMAHISERIAEVNQPGILTVIAILFLIVFGLKGAIFPLFFWLPGSYYAPPAPIMALFGALLTKVGVYSILRTYTLFFYHDTGFTHQLLAVLSILTVILGSIAAIAFKDMKKIVIYNIIVAIGVITYGIAMMNADGLSGAVFYVIHDMIIKAVLFLLVGIIIKITGSVDYRKFTGLINHYPLLGWTFFIAVLALAGIPPLSGFVGKLLIARSGFATGDVFGAIVILLSSLLVLYSLMRVFLNGFWGDPSGSSKKPEVAVGKLLVPAIGLTIVAICFGIFSEGVYHYISQATEVLMNPDIYIQAVLGKS</sequence>
<dbReference type="PATRIC" id="fig|217031.6.peg.3750"/>
<accession>A0A177ZJ63</accession>
<keyword evidence="3" id="KW-0050">Antiport</keyword>
<feature type="transmembrane region" description="Helical" evidence="9">
    <location>
        <begin position="240"/>
        <end position="261"/>
    </location>
</feature>
<feature type="transmembrane region" description="Helical" evidence="9">
    <location>
        <begin position="204"/>
        <end position="228"/>
    </location>
</feature>
<dbReference type="AlphaFoldDB" id="A0A177ZJ63"/>
<comment type="subcellular location">
    <subcellularLocation>
        <location evidence="1">Cell membrane</location>
        <topology evidence="1">Multi-pass membrane protein</topology>
    </subcellularLocation>
    <subcellularLocation>
        <location evidence="8">Membrane</location>
        <topology evidence="8">Multi-pass membrane protein</topology>
    </subcellularLocation>
</comment>
<dbReference type="NCBIfam" id="NF009306">
    <property type="entry name" value="PRK12663.1"/>
    <property type="match status" value="1"/>
</dbReference>
<feature type="transmembrane region" description="Helical" evidence="9">
    <location>
        <begin position="273"/>
        <end position="293"/>
    </location>
</feature>
<evidence type="ECO:0000256" key="5">
    <source>
        <dbReference type="ARBA" id="ARBA00022692"/>
    </source>
</evidence>
<evidence type="ECO:0000313" key="11">
    <source>
        <dbReference type="EMBL" id="OAK67814.1"/>
    </source>
</evidence>
<dbReference type="EC" id="1.6.5.3" evidence="11"/>
<gene>
    <name evidence="11" type="ORF">ABB05_17315</name>
</gene>
<evidence type="ECO:0000256" key="7">
    <source>
        <dbReference type="ARBA" id="ARBA00023136"/>
    </source>
</evidence>
<name>A0A177ZJ63_9BACI</name>
<dbReference type="InterPro" id="IPR001750">
    <property type="entry name" value="ND/Mrp_TM"/>
</dbReference>
<dbReference type="Proteomes" id="UP000077881">
    <property type="component" value="Unassembled WGS sequence"/>
</dbReference>
<dbReference type="InterPro" id="IPR050586">
    <property type="entry name" value="CPA3_Na-H_Antiporter_D"/>
</dbReference>
<feature type="transmembrane region" description="Helical" evidence="9">
    <location>
        <begin position="30"/>
        <end position="48"/>
    </location>
</feature>
<keyword evidence="3" id="KW-0813">Transport</keyword>
<evidence type="ECO:0000256" key="6">
    <source>
        <dbReference type="ARBA" id="ARBA00022989"/>
    </source>
</evidence>
<dbReference type="GO" id="GO:0008137">
    <property type="term" value="F:NADH dehydrogenase (ubiquinone) activity"/>
    <property type="evidence" value="ECO:0007669"/>
    <property type="project" value="InterPro"/>
</dbReference>
<organism evidence="11 12">
    <name type="scientific">Lederbergia galactosidilytica</name>
    <dbReference type="NCBI Taxonomy" id="217031"/>
    <lineage>
        <taxon>Bacteria</taxon>
        <taxon>Bacillati</taxon>
        <taxon>Bacillota</taxon>
        <taxon>Bacilli</taxon>
        <taxon>Bacillales</taxon>
        <taxon>Bacillaceae</taxon>
        <taxon>Lederbergia</taxon>
    </lineage>
</organism>
<evidence type="ECO:0000256" key="9">
    <source>
        <dbReference type="SAM" id="Phobius"/>
    </source>
</evidence>
<dbReference type="Pfam" id="PF00361">
    <property type="entry name" value="Proton_antipo_M"/>
    <property type="match status" value="1"/>
</dbReference>
<feature type="transmembrane region" description="Helical" evidence="9">
    <location>
        <begin position="300"/>
        <end position="320"/>
    </location>
</feature>
<dbReference type="PANTHER" id="PTHR42703">
    <property type="entry name" value="NADH DEHYDROGENASE"/>
    <property type="match status" value="1"/>
</dbReference>
<evidence type="ECO:0000313" key="12">
    <source>
        <dbReference type="Proteomes" id="UP000077881"/>
    </source>
</evidence>
<dbReference type="GO" id="GO:0042773">
    <property type="term" value="P:ATP synthesis coupled electron transport"/>
    <property type="evidence" value="ECO:0007669"/>
    <property type="project" value="InterPro"/>
</dbReference>
<dbReference type="GO" id="GO:0015297">
    <property type="term" value="F:antiporter activity"/>
    <property type="evidence" value="ECO:0007669"/>
    <property type="project" value="UniProtKB-KW"/>
</dbReference>
<feature type="transmembrane region" description="Helical" evidence="9">
    <location>
        <begin position="130"/>
        <end position="150"/>
    </location>
</feature>
<evidence type="ECO:0000256" key="8">
    <source>
        <dbReference type="RuleBase" id="RU000320"/>
    </source>
</evidence>
<feature type="transmembrane region" description="Helical" evidence="9">
    <location>
        <begin position="68"/>
        <end position="95"/>
    </location>
</feature>
<dbReference type="PANTHER" id="PTHR42703:SF1">
    <property type="entry name" value="NA(+)_H(+) ANTIPORTER SUBUNIT D1"/>
    <property type="match status" value="1"/>
</dbReference>
<evidence type="ECO:0000256" key="3">
    <source>
        <dbReference type="ARBA" id="ARBA00022449"/>
    </source>
</evidence>
<dbReference type="NCBIfam" id="NF005818">
    <property type="entry name" value="PRK07691.1"/>
    <property type="match status" value="1"/>
</dbReference>
<dbReference type="GO" id="GO:0016491">
    <property type="term" value="F:oxidoreductase activity"/>
    <property type="evidence" value="ECO:0007669"/>
    <property type="project" value="UniProtKB-KW"/>
</dbReference>
<feature type="transmembrane region" description="Helical" evidence="9">
    <location>
        <begin position="406"/>
        <end position="427"/>
    </location>
</feature>
<feature type="transmembrane region" description="Helical" evidence="9">
    <location>
        <begin position="368"/>
        <end position="386"/>
    </location>
</feature>
<dbReference type="EMBL" id="LDJR01000058">
    <property type="protein sequence ID" value="OAK67814.1"/>
    <property type="molecule type" value="Genomic_DNA"/>
</dbReference>
<comment type="similarity">
    <text evidence="2">Belongs to the CPA3 antiporters (TC 2.A.63) subunit D family.</text>
</comment>
<keyword evidence="7 9" id="KW-0472">Membrane</keyword>
<protein>
    <submittedName>
        <fullName evidence="11">Monovalent cation/H+ antiporter subunit D</fullName>
        <ecNumber evidence="11">1.6.5.3</ecNumber>
    </submittedName>
</protein>
<keyword evidence="6 9" id="KW-1133">Transmembrane helix</keyword>
<dbReference type="GO" id="GO:0005886">
    <property type="term" value="C:plasma membrane"/>
    <property type="evidence" value="ECO:0007669"/>
    <property type="project" value="UniProtKB-SubCell"/>
</dbReference>
<reference evidence="11 12" key="1">
    <citation type="submission" date="2015-05" db="EMBL/GenBank/DDBJ databases">
        <title>Comparison of genome.</title>
        <authorList>
            <person name="Zheng Z."/>
            <person name="Sun M."/>
        </authorList>
    </citation>
    <scope>NUCLEOTIDE SEQUENCE [LARGE SCALE GENOMIC DNA]</scope>
    <source>
        <strain evidence="11 12">G25-74</strain>
    </source>
</reference>
<feature type="transmembrane region" description="Helical" evidence="9">
    <location>
        <begin position="162"/>
        <end position="184"/>
    </location>
</feature>
<dbReference type="RefSeq" id="WP_057984260.1">
    <property type="nucleotide sequence ID" value="NZ_JAGGKH010000001.1"/>
</dbReference>
<dbReference type="STRING" id="217031.ABB05_17315"/>
<feature type="transmembrane region" description="Helical" evidence="9">
    <location>
        <begin position="448"/>
        <end position="473"/>
    </location>
</feature>
<dbReference type="PRINTS" id="PR01437">
    <property type="entry name" value="NUOXDRDTASE4"/>
</dbReference>
<evidence type="ECO:0000256" key="1">
    <source>
        <dbReference type="ARBA" id="ARBA00004651"/>
    </source>
</evidence>
<feature type="domain" description="NADH:quinone oxidoreductase/Mrp antiporter transmembrane" evidence="10">
    <location>
        <begin position="127"/>
        <end position="416"/>
    </location>
</feature>
<feature type="transmembrane region" description="Helical" evidence="9">
    <location>
        <begin position="326"/>
        <end position="348"/>
    </location>
</feature>
<keyword evidence="5 8" id="KW-0812">Transmembrane</keyword>
<dbReference type="OrthoDB" id="9811718at2"/>
<keyword evidence="11" id="KW-0560">Oxidoreductase</keyword>
<dbReference type="InterPro" id="IPR003918">
    <property type="entry name" value="NADH_UbQ_OxRdtase"/>
</dbReference>
<feature type="transmembrane region" description="Helical" evidence="9">
    <location>
        <begin position="107"/>
        <end position="124"/>
    </location>
</feature>